<gene>
    <name evidence="1" type="ORF">RQC66_01070</name>
</gene>
<dbReference type="PANTHER" id="PTHR47829">
    <property type="entry name" value="HYDROLASE, PUTATIVE (AFU_ORTHOLOGUE AFUA_1G12880)-RELATED"/>
    <property type="match status" value="1"/>
</dbReference>
<organism evidence="1 2">
    <name type="scientific">Streptomyces justiciae</name>
    <dbReference type="NCBI Taxonomy" id="2780140"/>
    <lineage>
        <taxon>Bacteria</taxon>
        <taxon>Bacillati</taxon>
        <taxon>Actinomycetota</taxon>
        <taxon>Actinomycetes</taxon>
        <taxon>Kitasatosporales</taxon>
        <taxon>Streptomycetaceae</taxon>
        <taxon>Streptomyces</taxon>
    </lineage>
</organism>
<evidence type="ECO:0000313" key="1">
    <source>
        <dbReference type="EMBL" id="MDT7839314.1"/>
    </source>
</evidence>
<dbReference type="Gene3D" id="3.40.50.1000">
    <property type="entry name" value="HAD superfamily/HAD-like"/>
    <property type="match status" value="1"/>
</dbReference>
<dbReference type="InterPro" id="IPR006439">
    <property type="entry name" value="HAD-SF_hydro_IA"/>
</dbReference>
<dbReference type="InterPro" id="IPR023198">
    <property type="entry name" value="PGP-like_dom2"/>
</dbReference>
<sequence length="229" mass="25343">MSAEATNPAGLTKVVVVDYGGVLTNPLAETFCEFAALTGLDTTVLAEAFLAATERHGETPMAALEIGAISERQMADRILAELPPGSEKVLDDHEFGELWFRGRRPNQPFVDFLRGLRANGRRLALLTNNVREWEPRWRAQLPVDELFEVVVDSHKEGVRKPDPKIYRILLERLGIEAHQCLFVDDTEENCAAARELGIRSVLFTDTDTAVREVLTCLEGNAPDSEGTSP</sequence>
<proteinExistence type="predicted"/>
<dbReference type="PRINTS" id="PR00413">
    <property type="entry name" value="HADHALOGNASE"/>
</dbReference>
<dbReference type="InterPro" id="IPR036412">
    <property type="entry name" value="HAD-like_sf"/>
</dbReference>
<dbReference type="EMBL" id="JAVTLL010000001">
    <property type="protein sequence ID" value="MDT7839314.1"/>
    <property type="molecule type" value="Genomic_DNA"/>
</dbReference>
<name>A0ABU3LKP6_9ACTN</name>
<dbReference type="InterPro" id="IPR023214">
    <property type="entry name" value="HAD_sf"/>
</dbReference>
<evidence type="ECO:0000313" key="2">
    <source>
        <dbReference type="Proteomes" id="UP001257948"/>
    </source>
</evidence>
<keyword evidence="2" id="KW-1185">Reference proteome</keyword>
<dbReference type="Pfam" id="PF00702">
    <property type="entry name" value="Hydrolase"/>
    <property type="match status" value="1"/>
</dbReference>
<reference evidence="2" key="1">
    <citation type="submission" date="2023-07" db="EMBL/GenBank/DDBJ databases">
        <title>Draft genome sequence of the endophytic actinobacterium Streptomyces justiciae WPN32, a potential antibiotic producer.</title>
        <authorList>
            <person name="Yasawong M."/>
            <person name="Pana W."/>
            <person name="Ganta P."/>
            <person name="Santapan N."/>
            <person name="Songngamsuk T."/>
            <person name="Phatcharaharikarn M."/>
            <person name="Kerdtoob S."/>
            <person name="Nantapong N."/>
        </authorList>
    </citation>
    <scope>NUCLEOTIDE SEQUENCE [LARGE SCALE GENOMIC DNA]</scope>
    <source>
        <strain evidence="2">WPN32</strain>
    </source>
</reference>
<dbReference type="CDD" id="cd02603">
    <property type="entry name" value="HAD_sEH-N_like"/>
    <property type="match status" value="1"/>
</dbReference>
<dbReference type="Proteomes" id="UP001257948">
    <property type="component" value="Unassembled WGS sequence"/>
</dbReference>
<dbReference type="NCBIfam" id="TIGR01509">
    <property type="entry name" value="HAD-SF-IA-v3"/>
    <property type="match status" value="1"/>
</dbReference>
<dbReference type="SFLD" id="SFLDS00003">
    <property type="entry name" value="Haloacid_Dehalogenase"/>
    <property type="match status" value="1"/>
</dbReference>
<comment type="caution">
    <text evidence="1">The sequence shown here is derived from an EMBL/GenBank/DDBJ whole genome shotgun (WGS) entry which is preliminary data.</text>
</comment>
<dbReference type="SUPFAM" id="SSF56784">
    <property type="entry name" value="HAD-like"/>
    <property type="match status" value="1"/>
</dbReference>
<dbReference type="SFLD" id="SFLDG01129">
    <property type="entry name" value="C1.5:_HAD__Beta-PGM__Phosphata"/>
    <property type="match status" value="1"/>
</dbReference>
<protein>
    <submittedName>
        <fullName evidence="1">HAD family phosphatase</fullName>
    </submittedName>
</protein>
<dbReference type="PANTHER" id="PTHR47829:SF1">
    <property type="entry name" value="HAD FAMILY PHOSPHATASE"/>
    <property type="match status" value="1"/>
</dbReference>
<dbReference type="RefSeq" id="WP_314197002.1">
    <property type="nucleotide sequence ID" value="NZ_JAVTLL010000001.1"/>
</dbReference>
<dbReference type="Gene3D" id="1.10.150.240">
    <property type="entry name" value="Putative phosphatase, domain 2"/>
    <property type="match status" value="1"/>
</dbReference>
<dbReference type="NCBIfam" id="TIGR01549">
    <property type="entry name" value="HAD-SF-IA-v1"/>
    <property type="match status" value="1"/>
</dbReference>
<accession>A0ABU3LKP6</accession>
<dbReference type="InterPro" id="IPR052898">
    <property type="entry name" value="ACAD10-like"/>
</dbReference>